<reference evidence="1 2" key="1">
    <citation type="submission" date="2013-05" db="EMBL/GenBank/DDBJ databases">
        <title>Genome assembly of Chondromyces apiculatus DSM 436.</title>
        <authorList>
            <person name="Sharma G."/>
            <person name="Khatri I."/>
            <person name="Kaur C."/>
            <person name="Mayilraj S."/>
            <person name="Subramanian S."/>
        </authorList>
    </citation>
    <scope>NUCLEOTIDE SEQUENCE [LARGE SCALE GENOMIC DNA]</scope>
    <source>
        <strain evidence="1 2">DSM 436</strain>
    </source>
</reference>
<organism evidence="1 2">
    <name type="scientific">Chondromyces apiculatus DSM 436</name>
    <dbReference type="NCBI Taxonomy" id="1192034"/>
    <lineage>
        <taxon>Bacteria</taxon>
        <taxon>Pseudomonadati</taxon>
        <taxon>Myxococcota</taxon>
        <taxon>Polyangia</taxon>
        <taxon>Polyangiales</taxon>
        <taxon>Polyangiaceae</taxon>
        <taxon>Chondromyces</taxon>
    </lineage>
</organism>
<dbReference type="Gene3D" id="3.90.1570.30">
    <property type="match status" value="1"/>
</dbReference>
<comment type="caution">
    <text evidence="1">The sequence shown here is derived from an EMBL/GenBank/DDBJ whole genome shotgun (WGS) entry which is preliminary data.</text>
</comment>
<sequence length="856" mass="97627">MGVDQAYEEFKAIRQTLPPEDDLPITDNEACTRVHLIDPILTRVLGWPLERMAVEAAGGEASHDAPTHRQREGRVDYVVRDHDGACWFVIEAKKRSKPLLSPLHTTPGFQVLKLTGPVLKECWPIIDVQMTSYLGKYMPCFGAVTTGEQWVGFLGTLRPANVLLDSTSAIVFRSLDDIEKDFELFYETFGIEGAQQRSLLHRLSPVVVRGLVRAPQARRVVPPGAERPVDYQGAKDFHNDLRQAMDAAFGPIRTDRNALAACFVESRESRDASSRLERMANELGAALRSAVDHYQPAVEGEVDAVTAPNVDIDEFRSGDGYIARLLGEKSSGKTVFLRRLFDLQLMSRRDRVVLLWLDAEHLAPFDPALASRRMLEQIRKELFGDEGPSWEQFREVYHREWKQQVRLVGLTDQEVSPEMRQGFVRLQQETEARDPEDALRRYAEFSTRTCGRLLCLVVDNIDHLEHPEHVVEWAVARHLSMFAMTTVAMEDATLWRLRRRGSDQLGDHQPEQFWLPRPEVREVVKNRCEYLRKLLEGAPPGTARTKTTLGRRGQWRWSVSAEDLVRVVSTVLLEQEDIAQWIGQLCNYDLREVLDVCQQIVLSPHVRAEGLLTMQTVQKLSRGRVLRTLIAPKSEQFMPMPTGRVINVFGHWIGPDFAPLLPARILALLRAREDEDRNHREPFPGFIAVFELLELFERATAVRRAATLETLHYLSTMRIVEPFNPADQAFKDPDARLKITPRGKLHLDWALREPTYVRLMAEVDPIVTDSAYRDLLRRWQAFLDVLKPGREIEAWQLERGVAGAYVGYLLEQADTSSPLVGSDEVEPLRSFERDVRRAWPSATLSIPQQPPPISRE</sequence>
<dbReference type="AlphaFoldDB" id="A0A017TEV8"/>
<proteinExistence type="predicted"/>
<dbReference type="eggNOG" id="COG0405">
    <property type="taxonomic scope" value="Bacteria"/>
</dbReference>
<evidence type="ECO:0000313" key="2">
    <source>
        <dbReference type="Proteomes" id="UP000019678"/>
    </source>
</evidence>
<keyword evidence="2" id="KW-1185">Reference proteome</keyword>
<dbReference type="Proteomes" id="UP000019678">
    <property type="component" value="Unassembled WGS sequence"/>
</dbReference>
<name>A0A017TEV8_9BACT</name>
<dbReference type="OrthoDB" id="6627169at2"/>
<accession>A0A017TEV8</accession>
<gene>
    <name evidence="1" type="ORF">CAP_6855</name>
</gene>
<dbReference type="EMBL" id="ASRX01000006">
    <property type="protein sequence ID" value="EYF07833.1"/>
    <property type="molecule type" value="Genomic_DNA"/>
</dbReference>
<protein>
    <submittedName>
        <fullName evidence="1">Uncharacterized protein</fullName>
    </submittedName>
</protein>
<evidence type="ECO:0000313" key="1">
    <source>
        <dbReference type="EMBL" id="EYF07833.1"/>
    </source>
</evidence>
<dbReference type="RefSeq" id="WP_156040494.1">
    <property type="nucleotide sequence ID" value="NZ_ASRX01000006.1"/>
</dbReference>
<dbReference type="STRING" id="1192034.CAP_6855"/>